<dbReference type="GeneID" id="22912266"/>
<dbReference type="Proteomes" id="UP000019763">
    <property type="component" value="Unassembled WGS sequence"/>
</dbReference>
<reference evidence="1" key="1">
    <citation type="submission" date="2013-12" db="EMBL/GenBank/DDBJ databases">
        <authorList>
            <person name="Omoto C.K."/>
            <person name="Sibley D."/>
            <person name="Venepally P."/>
            <person name="Hadjithomas M."/>
            <person name="Karamycheva S."/>
            <person name="Brunk B."/>
            <person name="Roos D."/>
            <person name="Caler E."/>
            <person name="Lorenzi H."/>
        </authorList>
    </citation>
    <scope>NUCLEOTIDE SEQUENCE</scope>
</reference>
<evidence type="ECO:0000313" key="2">
    <source>
        <dbReference type="Proteomes" id="UP000019763"/>
    </source>
</evidence>
<evidence type="ECO:0000313" key="1">
    <source>
        <dbReference type="EMBL" id="EZG68556.1"/>
    </source>
</evidence>
<organism evidence="1 2">
    <name type="scientific">Gregarina niphandrodes</name>
    <name type="common">Septate eugregarine</name>
    <dbReference type="NCBI Taxonomy" id="110365"/>
    <lineage>
        <taxon>Eukaryota</taxon>
        <taxon>Sar</taxon>
        <taxon>Alveolata</taxon>
        <taxon>Apicomplexa</taxon>
        <taxon>Conoidasida</taxon>
        <taxon>Gregarinasina</taxon>
        <taxon>Eugregarinorida</taxon>
        <taxon>Gregarinidae</taxon>
        <taxon>Gregarina</taxon>
    </lineage>
</organism>
<proteinExistence type="predicted"/>
<dbReference type="RefSeq" id="XP_011134563.1">
    <property type="nucleotide sequence ID" value="XM_011136261.1"/>
</dbReference>
<protein>
    <submittedName>
        <fullName evidence="1">Uncharacterized protein</fullName>
    </submittedName>
</protein>
<accession>A0A023B8D3</accession>
<keyword evidence="2" id="KW-1185">Reference proteome</keyword>
<comment type="caution">
    <text evidence="1">The sequence shown here is derived from an EMBL/GenBank/DDBJ whole genome shotgun (WGS) entry which is preliminary data.</text>
</comment>
<dbReference type="AlphaFoldDB" id="A0A023B8D3"/>
<dbReference type="VEuPathDB" id="CryptoDB:GNI_062000"/>
<dbReference type="EMBL" id="AFNH02000470">
    <property type="protein sequence ID" value="EZG68556.1"/>
    <property type="molecule type" value="Genomic_DNA"/>
</dbReference>
<sequence>MTFGVDDKWVDLVDAFGSFELSTGDTEISDDFEISNDLERLLVDGCEILADMPNMVVGLENARHEKLSNEELQELHGEFRAKKELCCHVLRALHYCLSTFAGAWEDGRAQSDLRARLLGWLDSFNWHLIKESYLHSKAMDPTDLSEKDRANYLLEIREERTKYLLALHDGPYWRAIRAEGLKFNLHKLVRCNIKKTRHIKTCDIPFYQPCHPQHVTWSRAVGALNRLGAEAPAVAVAVGEQWTEQEHGVGEVVLTYPAGLHRL</sequence>
<name>A0A023B8D3_GRENI</name>
<gene>
    <name evidence="1" type="ORF">GNI_062000</name>
</gene>